<protein>
    <submittedName>
        <fullName evidence="2 3">Uncharacterized protein</fullName>
    </submittedName>
</protein>
<dbReference type="GeneID" id="20204171"/>
<evidence type="ECO:0000256" key="1">
    <source>
        <dbReference type="SAM" id="MobiDB-lite"/>
    </source>
</evidence>
<reference evidence="2 4" key="2">
    <citation type="journal article" date="2013" name="Nature">
        <title>Insights into bilaterian evolution from three spiralian genomes.</title>
        <authorList>
            <person name="Simakov O."/>
            <person name="Marletaz F."/>
            <person name="Cho S.J."/>
            <person name="Edsinger-Gonzales E."/>
            <person name="Havlak P."/>
            <person name="Hellsten U."/>
            <person name="Kuo D.H."/>
            <person name="Larsson T."/>
            <person name="Lv J."/>
            <person name="Arendt D."/>
            <person name="Savage R."/>
            <person name="Osoegawa K."/>
            <person name="de Jong P."/>
            <person name="Grimwood J."/>
            <person name="Chapman J.A."/>
            <person name="Shapiro H."/>
            <person name="Aerts A."/>
            <person name="Otillar R.P."/>
            <person name="Terry A.Y."/>
            <person name="Boore J.L."/>
            <person name="Grigoriev I.V."/>
            <person name="Lindberg D.R."/>
            <person name="Seaver E.C."/>
            <person name="Weisblat D.A."/>
            <person name="Putnam N.H."/>
            <person name="Rokhsar D.S."/>
        </authorList>
    </citation>
    <scope>NUCLEOTIDE SEQUENCE</scope>
</reference>
<organism evidence="3 4">
    <name type="scientific">Helobdella robusta</name>
    <name type="common">Californian leech</name>
    <dbReference type="NCBI Taxonomy" id="6412"/>
    <lineage>
        <taxon>Eukaryota</taxon>
        <taxon>Metazoa</taxon>
        <taxon>Spiralia</taxon>
        <taxon>Lophotrochozoa</taxon>
        <taxon>Annelida</taxon>
        <taxon>Clitellata</taxon>
        <taxon>Hirudinea</taxon>
        <taxon>Rhynchobdellida</taxon>
        <taxon>Glossiphoniidae</taxon>
        <taxon>Helobdella</taxon>
    </lineage>
</organism>
<dbReference type="CTD" id="20204171"/>
<dbReference type="Proteomes" id="UP000015101">
    <property type="component" value="Unassembled WGS sequence"/>
</dbReference>
<evidence type="ECO:0000313" key="2">
    <source>
        <dbReference type="EMBL" id="ESO04322.1"/>
    </source>
</evidence>
<dbReference type="RefSeq" id="XP_009017591.1">
    <property type="nucleotide sequence ID" value="XM_009019343.1"/>
</dbReference>
<reference evidence="4" key="1">
    <citation type="submission" date="2012-12" db="EMBL/GenBank/DDBJ databases">
        <authorList>
            <person name="Hellsten U."/>
            <person name="Grimwood J."/>
            <person name="Chapman J.A."/>
            <person name="Shapiro H."/>
            <person name="Aerts A."/>
            <person name="Otillar R.P."/>
            <person name="Terry A.Y."/>
            <person name="Boore J.L."/>
            <person name="Simakov O."/>
            <person name="Marletaz F."/>
            <person name="Cho S.-J."/>
            <person name="Edsinger-Gonzales E."/>
            <person name="Havlak P."/>
            <person name="Kuo D.-H."/>
            <person name="Larsson T."/>
            <person name="Lv J."/>
            <person name="Arendt D."/>
            <person name="Savage R."/>
            <person name="Osoegawa K."/>
            <person name="de Jong P."/>
            <person name="Lindberg D.R."/>
            <person name="Seaver E.C."/>
            <person name="Weisblat D.A."/>
            <person name="Putnam N.H."/>
            <person name="Grigoriev I.V."/>
            <person name="Rokhsar D.S."/>
        </authorList>
    </citation>
    <scope>NUCLEOTIDE SEQUENCE</scope>
</reference>
<feature type="region of interest" description="Disordered" evidence="1">
    <location>
        <begin position="122"/>
        <end position="157"/>
    </location>
</feature>
<dbReference type="HOGENOM" id="CLU_1391600_0_0_1"/>
<feature type="compositionally biased region" description="Low complexity" evidence="1">
    <location>
        <begin position="133"/>
        <end position="148"/>
    </location>
</feature>
<evidence type="ECO:0000313" key="3">
    <source>
        <dbReference type="EnsemblMetazoa" id="HelroP172684"/>
    </source>
</evidence>
<dbReference type="EMBL" id="AMQM01004316">
    <property type="status" value="NOT_ANNOTATED_CDS"/>
    <property type="molecule type" value="Genomic_DNA"/>
</dbReference>
<proteinExistence type="predicted"/>
<dbReference type="InParanoid" id="T1F5S2"/>
<dbReference type="KEGG" id="hro:HELRODRAFT_172684"/>
<gene>
    <name evidence="3" type="primary">20204171</name>
    <name evidence="2" type="ORF">HELRODRAFT_172684</name>
</gene>
<name>T1F5S2_HELRO</name>
<reference evidence="3" key="3">
    <citation type="submission" date="2015-06" db="UniProtKB">
        <authorList>
            <consortium name="EnsemblMetazoa"/>
        </authorList>
    </citation>
    <scope>IDENTIFICATION</scope>
</reference>
<sequence>MDKSAVNKISSDFDDAKFVGFQKNEIEECRNRLNLKCFDNDNEMEDNDSDDKPAEIGSIGKHHTEEYEKIYWNGTKTNQSLPVTNLNSIICRTSAAFHVKCFRTLNYDDDESKCLQSCDADDNEVDDDTGNESNKSSSSSQSSSSSPSLMRQALSPPKPKNANLLGCEVFLSLAYAERRTHLLFYGNLVDNYAKNF</sequence>
<keyword evidence="4" id="KW-1185">Reference proteome</keyword>
<dbReference type="EnsemblMetazoa" id="HelroT172684">
    <property type="protein sequence ID" value="HelroP172684"/>
    <property type="gene ID" value="HelroG172684"/>
</dbReference>
<dbReference type="AlphaFoldDB" id="T1F5S2"/>
<evidence type="ECO:0000313" key="4">
    <source>
        <dbReference type="Proteomes" id="UP000015101"/>
    </source>
</evidence>
<dbReference type="EMBL" id="KB096502">
    <property type="protein sequence ID" value="ESO04322.1"/>
    <property type="molecule type" value="Genomic_DNA"/>
</dbReference>
<accession>T1F5S2</accession>